<dbReference type="OrthoDB" id="414698at2759"/>
<sequence length="292" mass="33665">MTSVSNVDLTDILTPELLDSVSRLHFPWPEHGPLDFKAVSDYWFQRSPDWADKYYQLSFDAVTRPLSTIGVDNVPDLMTVLPPPEAPEFPQRALGLLLVLDQVPRMILSGINARYTSSYFDVWAKSLARRLLTLPPTQRPDNMKRWLDQGWSFEQAIIRRMWFYTPLMRADTEDHVGQIDPYRKVLAQNPHDIVAFSRLVIQGPPVSAQSSMEGFMFWLTHLLDVHTPIIRKYACYPYRNEQMGRTFKAEEKEFMRLTNNLGASGLSDGEIKHIRQDVETGRWTALTAEHQG</sequence>
<dbReference type="Gene3D" id="1.25.40.10">
    <property type="entry name" value="Tetratricopeptide repeat domain"/>
    <property type="match status" value="1"/>
</dbReference>
<organism evidence="1 2">
    <name type="scientific">Bifiguratus adelaidae</name>
    <dbReference type="NCBI Taxonomy" id="1938954"/>
    <lineage>
        <taxon>Eukaryota</taxon>
        <taxon>Fungi</taxon>
        <taxon>Fungi incertae sedis</taxon>
        <taxon>Mucoromycota</taxon>
        <taxon>Mucoromycotina</taxon>
        <taxon>Endogonomycetes</taxon>
        <taxon>Endogonales</taxon>
        <taxon>Endogonales incertae sedis</taxon>
        <taxon>Bifiguratus</taxon>
    </lineage>
</organism>
<dbReference type="InterPro" id="IPR010323">
    <property type="entry name" value="DUF924"/>
</dbReference>
<dbReference type="EMBL" id="MVBO01000199">
    <property type="protein sequence ID" value="OZJ02034.1"/>
    <property type="molecule type" value="Genomic_DNA"/>
</dbReference>
<dbReference type="SUPFAM" id="SSF48452">
    <property type="entry name" value="TPR-like"/>
    <property type="match status" value="1"/>
</dbReference>
<dbReference type="Pfam" id="PF06041">
    <property type="entry name" value="DUF924"/>
    <property type="match status" value="1"/>
</dbReference>
<evidence type="ECO:0000313" key="1">
    <source>
        <dbReference type="EMBL" id="OZJ02034.1"/>
    </source>
</evidence>
<dbReference type="Proteomes" id="UP000242875">
    <property type="component" value="Unassembled WGS sequence"/>
</dbReference>
<proteinExistence type="predicted"/>
<dbReference type="InterPro" id="IPR011990">
    <property type="entry name" value="TPR-like_helical_dom_sf"/>
</dbReference>
<keyword evidence="2" id="KW-1185">Reference proteome</keyword>
<comment type="caution">
    <text evidence="1">The sequence shown here is derived from an EMBL/GenBank/DDBJ whole genome shotgun (WGS) entry which is preliminary data.</text>
</comment>
<dbReference type="AlphaFoldDB" id="A0A261XUX0"/>
<protein>
    <submittedName>
        <fullName evidence="1">Uncharacterized protein</fullName>
    </submittedName>
</protein>
<name>A0A261XUX0_9FUNG</name>
<reference evidence="1 2" key="1">
    <citation type="journal article" date="2017" name="Mycologia">
        <title>Bifiguratus adelaidae, gen. et sp. nov., a new member of Mucoromycotina in endophytic and soil-dwelling habitats.</title>
        <authorList>
            <person name="Torres-Cruz T.J."/>
            <person name="Billingsley Tobias T.L."/>
            <person name="Almatruk M."/>
            <person name="Hesse C."/>
            <person name="Kuske C.R."/>
            <person name="Desiro A."/>
            <person name="Benucci G.M."/>
            <person name="Bonito G."/>
            <person name="Stajich J.E."/>
            <person name="Dunlap C."/>
            <person name="Arnold A.E."/>
            <person name="Porras-Alfaro A."/>
        </authorList>
    </citation>
    <scope>NUCLEOTIDE SEQUENCE [LARGE SCALE GENOMIC DNA]</scope>
    <source>
        <strain evidence="1 2">AZ0501</strain>
    </source>
</reference>
<evidence type="ECO:0000313" key="2">
    <source>
        <dbReference type="Proteomes" id="UP000242875"/>
    </source>
</evidence>
<gene>
    <name evidence="1" type="ORF">BZG36_04952</name>
</gene>
<accession>A0A261XUX0</accession>